<evidence type="ECO:0000256" key="1">
    <source>
        <dbReference type="ARBA" id="ARBA00022786"/>
    </source>
</evidence>
<keyword evidence="1" id="KW-0833">Ubl conjugation pathway</keyword>
<protein>
    <submittedName>
        <fullName evidence="5">NPH3 domain containing protein</fullName>
    </submittedName>
</protein>
<gene>
    <name evidence="5" type="ORF">TorRG33x02_104330</name>
</gene>
<dbReference type="InParanoid" id="A0A2P5F7F3"/>
<dbReference type="Proteomes" id="UP000237000">
    <property type="component" value="Unassembled WGS sequence"/>
</dbReference>
<evidence type="ECO:0000256" key="3">
    <source>
        <dbReference type="SAM" id="Coils"/>
    </source>
</evidence>
<dbReference type="FunCoup" id="A0A2P5F7F3">
    <property type="interactions" value="743"/>
</dbReference>
<dbReference type="EMBL" id="JXTC01000056">
    <property type="protein sequence ID" value="PON93730.1"/>
    <property type="molecule type" value="Genomic_DNA"/>
</dbReference>
<name>A0A2P5F7F3_TREOI</name>
<dbReference type="PROSITE" id="PS51649">
    <property type="entry name" value="NPH3"/>
    <property type="match status" value="1"/>
</dbReference>
<dbReference type="Pfam" id="PF03000">
    <property type="entry name" value="NPH3"/>
    <property type="match status" value="1"/>
</dbReference>
<comment type="similarity">
    <text evidence="2">Belongs to the NPH3 family.</text>
</comment>
<dbReference type="UniPathway" id="UPA00143"/>
<keyword evidence="6" id="KW-1185">Reference proteome</keyword>
<dbReference type="AlphaFoldDB" id="A0A2P5F7F3"/>
<comment type="caution">
    <text evidence="5">The sequence shown here is derived from an EMBL/GenBank/DDBJ whole genome shotgun (WGS) entry which is preliminary data.</text>
</comment>
<sequence length="545" mass="61165">MSRLCNLQILINGQETFFLNEKVLSTYSCKVKKMVKQERRRTQMRKLDIEIDDFPGGPEGFELVSRFCHYNGGGINITVTNVSLLYCSAVFLGMTEKVSSFNLLQQTETFFDGMLHWSWKEILSCLKSCESFFAYAVSYGLLDKLICALLAKIAQNSDLNLITTSSSSSSSASPETASGFRFSSSCKAASTPESFKRSSSSKAWWFDDLTILPPKIIAKVIQSLGVYMNNNSSLVLTKFLLHYLKLATHRRAFGNTSKDEHVVLADMAVHGVISSGKKAFSCRSLFWILRILSGFGISKEDRLGLERLIGEVLDEATLDNLMVSGSNSGVYDVNLVIRLVRVFVNSEEASIHKLKKVGRLVDKYLGEISPVQSLKISKFLGVAESVPDSSRDSFDGVYRAIDIYLESHPTLSSEERSKLCRCLNYEKLSLDTCKELAKNPKIPPGITIQALIKQQPRMVPTREFADDDLLSLAANIAPRLALYDNCDSEINFKKENKDVKQNLQRMQRRVVELEKVCREMDGQMSRLVKHNVFGTPHSKVLPRLC</sequence>
<dbReference type="GO" id="GO:0016567">
    <property type="term" value="P:protein ubiquitination"/>
    <property type="evidence" value="ECO:0007669"/>
    <property type="project" value="UniProtKB-UniPathway"/>
</dbReference>
<dbReference type="STRING" id="63057.A0A2P5F7F3"/>
<keyword evidence="3" id="KW-0175">Coiled coil</keyword>
<reference evidence="6" key="1">
    <citation type="submission" date="2016-06" db="EMBL/GenBank/DDBJ databases">
        <title>Parallel loss of symbiosis genes in relatives of nitrogen-fixing non-legume Parasponia.</title>
        <authorList>
            <person name="Van Velzen R."/>
            <person name="Holmer R."/>
            <person name="Bu F."/>
            <person name="Rutten L."/>
            <person name="Van Zeijl A."/>
            <person name="Liu W."/>
            <person name="Santuari L."/>
            <person name="Cao Q."/>
            <person name="Sharma T."/>
            <person name="Shen D."/>
            <person name="Roswanjaya Y."/>
            <person name="Wardhani T."/>
            <person name="Kalhor M.S."/>
            <person name="Jansen J."/>
            <person name="Van den Hoogen J."/>
            <person name="Gungor B."/>
            <person name="Hartog M."/>
            <person name="Hontelez J."/>
            <person name="Verver J."/>
            <person name="Yang W.-C."/>
            <person name="Schijlen E."/>
            <person name="Repin R."/>
            <person name="Schilthuizen M."/>
            <person name="Schranz E."/>
            <person name="Heidstra R."/>
            <person name="Miyata K."/>
            <person name="Fedorova E."/>
            <person name="Kohlen W."/>
            <person name="Bisseling T."/>
            <person name="Smit S."/>
            <person name="Geurts R."/>
        </authorList>
    </citation>
    <scope>NUCLEOTIDE SEQUENCE [LARGE SCALE GENOMIC DNA]</scope>
    <source>
        <strain evidence="6">cv. RG33-2</strain>
    </source>
</reference>
<dbReference type="InterPro" id="IPR043454">
    <property type="entry name" value="NPH3/RPT2-like"/>
</dbReference>
<feature type="coiled-coil region" evidence="3">
    <location>
        <begin position="489"/>
        <end position="523"/>
    </location>
</feature>
<dbReference type="PANTHER" id="PTHR32370">
    <property type="entry name" value="OS12G0117600 PROTEIN"/>
    <property type="match status" value="1"/>
</dbReference>
<feature type="domain" description="NPH3" evidence="4">
    <location>
        <begin position="203"/>
        <end position="457"/>
    </location>
</feature>
<organism evidence="5 6">
    <name type="scientific">Trema orientale</name>
    <name type="common">Charcoal tree</name>
    <name type="synonym">Celtis orientalis</name>
    <dbReference type="NCBI Taxonomy" id="63057"/>
    <lineage>
        <taxon>Eukaryota</taxon>
        <taxon>Viridiplantae</taxon>
        <taxon>Streptophyta</taxon>
        <taxon>Embryophyta</taxon>
        <taxon>Tracheophyta</taxon>
        <taxon>Spermatophyta</taxon>
        <taxon>Magnoliopsida</taxon>
        <taxon>eudicotyledons</taxon>
        <taxon>Gunneridae</taxon>
        <taxon>Pentapetalae</taxon>
        <taxon>rosids</taxon>
        <taxon>fabids</taxon>
        <taxon>Rosales</taxon>
        <taxon>Cannabaceae</taxon>
        <taxon>Trema</taxon>
    </lineage>
</organism>
<evidence type="ECO:0000256" key="2">
    <source>
        <dbReference type="PROSITE-ProRule" id="PRU00982"/>
    </source>
</evidence>
<evidence type="ECO:0000313" key="5">
    <source>
        <dbReference type="EMBL" id="PON93730.1"/>
    </source>
</evidence>
<accession>A0A2P5F7F3</accession>
<evidence type="ECO:0000313" key="6">
    <source>
        <dbReference type="Proteomes" id="UP000237000"/>
    </source>
</evidence>
<dbReference type="OrthoDB" id="1080584at2759"/>
<dbReference type="InterPro" id="IPR027356">
    <property type="entry name" value="NPH3_dom"/>
</dbReference>
<evidence type="ECO:0000259" key="4">
    <source>
        <dbReference type="PROSITE" id="PS51649"/>
    </source>
</evidence>
<proteinExistence type="inferred from homology"/>